<name>M0QR86_9ACTN</name>
<organism evidence="1 2">
    <name type="scientific">Gordonia soli NBRC 108243</name>
    <dbReference type="NCBI Taxonomy" id="1223545"/>
    <lineage>
        <taxon>Bacteria</taxon>
        <taxon>Bacillati</taxon>
        <taxon>Actinomycetota</taxon>
        <taxon>Actinomycetes</taxon>
        <taxon>Mycobacteriales</taxon>
        <taxon>Gordoniaceae</taxon>
        <taxon>Gordonia</taxon>
    </lineage>
</organism>
<protein>
    <recommendedName>
        <fullName evidence="3">MspA protein</fullName>
    </recommendedName>
</protein>
<evidence type="ECO:0000313" key="2">
    <source>
        <dbReference type="Proteomes" id="UP000011666"/>
    </source>
</evidence>
<comment type="caution">
    <text evidence="1">The sequence shown here is derived from an EMBL/GenBank/DDBJ whole genome shotgun (WGS) entry which is preliminary data.</text>
</comment>
<gene>
    <name evidence="1" type="ORF">GS4_43_00460</name>
</gene>
<reference evidence="1 2" key="1">
    <citation type="submission" date="2013-01" db="EMBL/GenBank/DDBJ databases">
        <title>Whole genome shotgun sequence of Gordonia soli NBRC 108243.</title>
        <authorList>
            <person name="Isaki-Nakamura S."/>
            <person name="Hosoyama A."/>
            <person name="Tsuchikane K."/>
            <person name="Ando Y."/>
            <person name="Baba S."/>
            <person name="Ohji S."/>
            <person name="Hamada M."/>
            <person name="Tamura T."/>
            <person name="Yamazoe A."/>
            <person name="Yamazaki S."/>
            <person name="Fujita N."/>
        </authorList>
    </citation>
    <scope>NUCLEOTIDE SEQUENCE [LARGE SCALE GENOMIC DNA]</scope>
    <source>
        <strain evidence="1 2">NBRC 108243</strain>
    </source>
</reference>
<dbReference type="OrthoDB" id="4540215at2"/>
<accession>M0QR86</accession>
<proteinExistence type="predicted"/>
<dbReference type="InterPro" id="IPR015286">
    <property type="entry name" value="Porin_fam_mycobact-type"/>
</dbReference>
<dbReference type="Pfam" id="PF09203">
    <property type="entry name" value="MspA"/>
    <property type="match status" value="1"/>
</dbReference>
<evidence type="ECO:0000313" key="1">
    <source>
        <dbReference type="EMBL" id="GAC70919.1"/>
    </source>
</evidence>
<dbReference type="Proteomes" id="UP000011666">
    <property type="component" value="Unassembled WGS sequence"/>
</dbReference>
<evidence type="ECO:0008006" key="3">
    <source>
        <dbReference type="Google" id="ProtNLM"/>
    </source>
</evidence>
<feature type="non-terminal residue" evidence="1">
    <location>
        <position position="1"/>
    </location>
</feature>
<keyword evidence="2" id="KW-1185">Reference proteome</keyword>
<dbReference type="AlphaFoldDB" id="M0QR86"/>
<sequence>AAVAVVGLASMGAGGAAAAKLPNGYKKAVSIDGLVAQTWRTGESALPAPSVAANGAGRSAVASGTWTSKLSKGTGNIEVGYLVGCQIDITGFEGSFTGALDFIAGSADGSASVSIPLKPGQVAYAKLTDKDIKKGIASIQSERFEIDVQQCGGYASARSVAKVVAAEGFNTDDGTVNGEGGYVQSTLYGKPFSLN</sequence>
<dbReference type="EMBL" id="BANX01000043">
    <property type="protein sequence ID" value="GAC70919.1"/>
    <property type="molecule type" value="Genomic_DNA"/>
</dbReference>
<dbReference type="eggNOG" id="ENOG5032JHI">
    <property type="taxonomic scope" value="Bacteria"/>
</dbReference>
<dbReference type="RefSeq" id="WP_007625389.1">
    <property type="nucleotide sequence ID" value="NZ_BANX01000043.1"/>
</dbReference>